<evidence type="ECO:0000313" key="3">
    <source>
        <dbReference type="EMBL" id="NXT84763.1"/>
    </source>
</evidence>
<dbReference type="Pfam" id="PF00536">
    <property type="entry name" value="SAM_1"/>
    <property type="match status" value="1"/>
</dbReference>
<dbReference type="GO" id="GO:0004620">
    <property type="term" value="F:phospholipase activity"/>
    <property type="evidence" value="ECO:0007669"/>
    <property type="project" value="TreeGrafter"/>
</dbReference>
<proteinExistence type="inferred from homology"/>
<evidence type="ECO:0000256" key="1">
    <source>
        <dbReference type="ARBA" id="ARBA00038464"/>
    </source>
</evidence>
<sequence length="566" mass="63800">QEAYMVAVTLDEWKKKLESPSREIIILHNPKLMVHYQPVAISDDWVSTPTEQGRPRTVKRGVENIAADIPNGEPLQIDHLVFVVHGIGPACDIRFRSIVQCVNDFRNVSLSMLQAHFKKAQEQQQIGRVEFLPVNWHSSLHSTGVDVDLERITLPSINRLRHFINDTILDVFFYNSSTYCQTIVDTVASEMNRLYQLFLQRNPLFKGGVSIAGHSLGSLILFDLLTNQKAAPEEEEEEHSTEGSRAASGLGGIEEVKEILKKLELSEYCDVFEKEKMDRQALSLCTEENLKEMGIPLGPRMKILHYLSSKSRERGVEPGSPLQRGPDEGRNCQYRDVALGQVSANYPQLNYKPSIFFAFGSPIGMFLTVRGVKRINPSYSLPTCKGFFNIFHPFDPVAYRIEPMIVPDLEFEPMLLPHHKGRKRMHLELKEGLTRMSVDLKNNLLGSLRVAWQSFTRAQLPAIEAVTTDAETEAEAGTEKQPDAKAEEAPVAAVKEEAPSINVGRLNGGNRIDYVLQEKPIESFNEYLFALQGHLCYWESEDTVLLVLKEIYQTLGVTLDQPLPGS</sequence>
<comment type="similarity">
    <text evidence="1">Belongs to the PA-PLA1 family.</text>
</comment>
<dbReference type="InterPro" id="IPR004177">
    <property type="entry name" value="DDHD_dom"/>
</dbReference>
<dbReference type="SUPFAM" id="SSF47769">
    <property type="entry name" value="SAM/Pointed domain"/>
    <property type="match status" value="1"/>
</dbReference>
<dbReference type="AlphaFoldDB" id="A0A7L3FV50"/>
<dbReference type="EMBL" id="VZTU01031375">
    <property type="protein sequence ID" value="NXT84763.1"/>
    <property type="molecule type" value="Genomic_DNA"/>
</dbReference>
<dbReference type="Pfam" id="PF23464">
    <property type="entry name" value="WWE_3"/>
    <property type="match status" value="1"/>
</dbReference>
<feature type="non-terminal residue" evidence="3">
    <location>
        <position position="566"/>
    </location>
</feature>
<gene>
    <name evidence="3" type="primary">Ddhd2</name>
    <name evidence="3" type="ORF">ZAPATR_R06680</name>
</gene>
<dbReference type="SMART" id="SM01127">
    <property type="entry name" value="DDHD"/>
    <property type="match status" value="1"/>
</dbReference>
<name>A0A7L3FV50_9GRUI</name>
<dbReference type="Proteomes" id="UP000557426">
    <property type="component" value="Unassembled WGS sequence"/>
</dbReference>
<dbReference type="PANTHER" id="PTHR23509:SF7">
    <property type="entry name" value="PHOSPHOLIPASE DDHD2"/>
    <property type="match status" value="1"/>
</dbReference>
<evidence type="ECO:0000313" key="4">
    <source>
        <dbReference type="Proteomes" id="UP000557426"/>
    </source>
</evidence>
<evidence type="ECO:0000259" key="2">
    <source>
        <dbReference type="PROSITE" id="PS51043"/>
    </source>
</evidence>
<dbReference type="PANTHER" id="PTHR23509">
    <property type="entry name" value="PA-PL1 PHOSPHOLIPASE FAMILY"/>
    <property type="match status" value="1"/>
</dbReference>
<protein>
    <submittedName>
        <fullName evidence="3">DDHD2 Phospholipase</fullName>
    </submittedName>
</protein>
<feature type="non-terminal residue" evidence="3">
    <location>
        <position position="1"/>
    </location>
</feature>
<dbReference type="GO" id="GO:0004806">
    <property type="term" value="F:triacylglycerol lipase activity"/>
    <property type="evidence" value="ECO:0007669"/>
    <property type="project" value="TreeGrafter"/>
</dbReference>
<feature type="domain" description="DDHD" evidence="2">
    <location>
        <begin position="349"/>
        <end position="553"/>
    </location>
</feature>
<accession>A0A7L3FV50</accession>
<dbReference type="SMART" id="SM00454">
    <property type="entry name" value="SAM"/>
    <property type="match status" value="1"/>
</dbReference>
<dbReference type="InterPro" id="IPR001660">
    <property type="entry name" value="SAM"/>
</dbReference>
<comment type="caution">
    <text evidence="3">The sequence shown here is derived from an EMBL/GenBank/DDBJ whole genome shotgun (WGS) entry which is preliminary data.</text>
</comment>
<reference evidence="3 4" key="1">
    <citation type="submission" date="2019-09" db="EMBL/GenBank/DDBJ databases">
        <title>Bird 10,000 Genomes (B10K) Project - Family phase.</title>
        <authorList>
            <person name="Zhang G."/>
        </authorList>
    </citation>
    <scope>NUCLEOTIDE SEQUENCE [LARGE SCALE GENOMIC DNA]</scope>
    <source>
        <strain evidence="3">B10K-DU-011-47</strain>
        <tissue evidence="3">Mixed tissue sample</tissue>
    </source>
</reference>
<dbReference type="InterPro" id="IPR057825">
    <property type="entry name" value="WWE_SEC23-DDH2"/>
</dbReference>
<dbReference type="InterPro" id="IPR013761">
    <property type="entry name" value="SAM/pointed_sf"/>
</dbReference>
<dbReference type="PROSITE" id="PS51043">
    <property type="entry name" value="DDHD"/>
    <property type="match status" value="1"/>
</dbReference>
<dbReference type="InterPro" id="IPR058055">
    <property type="entry name" value="PA-PLA1"/>
</dbReference>
<dbReference type="Pfam" id="PF02862">
    <property type="entry name" value="DDHD"/>
    <property type="match status" value="1"/>
</dbReference>
<dbReference type="GO" id="GO:0046872">
    <property type="term" value="F:metal ion binding"/>
    <property type="evidence" value="ECO:0007669"/>
    <property type="project" value="InterPro"/>
</dbReference>
<dbReference type="Gene3D" id="1.10.150.50">
    <property type="entry name" value="Transcription Factor, Ets-1"/>
    <property type="match status" value="1"/>
</dbReference>
<dbReference type="GO" id="GO:0030134">
    <property type="term" value="C:COPII-coated ER to Golgi transport vesicle"/>
    <property type="evidence" value="ECO:0007669"/>
    <property type="project" value="TreeGrafter"/>
</dbReference>
<keyword evidence="4" id="KW-1185">Reference proteome</keyword>
<organism evidence="3 4">
    <name type="scientific">Zapornia atra</name>
    <name type="common">Henderson crake</name>
    <dbReference type="NCBI Taxonomy" id="2585822"/>
    <lineage>
        <taxon>Eukaryota</taxon>
        <taxon>Metazoa</taxon>
        <taxon>Chordata</taxon>
        <taxon>Craniata</taxon>
        <taxon>Vertebrata</taxon>
        <taxon>Euteleostomi</taxon>
        <taxon>Archelosauria</taxon>
        <taxon>Archosauria</taxon>
        <taxon>Dinosauria</taxon>
        <taxon>Saurischia</taxon>
        <taxon>Theropoda</taxon>
        <taxon>Coelurosauria</taxon>
        <taxon>Aves</taxon>
        <taxon>Neognathae</taxon>
        <taxon>Neoaves</taxon>
        <taxon>Gruiformes</taxon>
        <taxon>Rallidae</taxon>
        <taxon>Zapornia</taxon>
    </lineage>
</organism>